<name>A0A558D9E3_9GAMM</name>
<dbReference type="InterPro" id="IPR029044">
    <property type="entry name" value="Nucleotide-diphossugar_trans"/>
</dbReference>
<dbReference type="SUPFAM" id="SSF53448">
    <property type="entry name" value="Nucleotide-diphospho-sugar transferases"/>
    <property type="match status" value="1"/>
</dbReference>
<dbReference type="Pfam" id="PF00535">
    <property type="entry name" value="Glycos_transf_2"/>
    <property type="match status" value="1"/>
</dbReference>
<keyword evidence="4 7" id="KW-0808">Transferase</keyword>
<dbReference type="GO" id="GO:0005886">
    <property type="term" value="C:plasma membrane"/>
    <property type="evidence" value="ECO:0007669"/>
    <property type="project" value="UniProtKB-SubCell"/>
</dbReference>
<accession>A0A558D9E3</accession>
<dbReference type="GO" id="GO:0016757">
    <property type="term" value="F:glycosyltransferase activity"/>
    <property type="evidence" value="ECO:0007669"/>
    <property type="project" value="UniProtKB-KW"/>
</dbReference>
<keyword evidence="2" id="KW-1003">Cell membrane</keyword>
<dbReference type="InterPro" id="IPR001173">
    <property type="entry name" value="Glyco_trans_2-like"/>
</dbReference>
<dbReference type="Proteomes" id="UP000317355">
    <property type="component" value="Unassembled WGS sequence"/>
</dbReference>
<evidence type="ECO:0000256" key="1">
    <source>
        <dbReference type="ARBA" id="ARBA00004236"/>
    </source>
</evidence>
<evidence type="ECO:0000256" key="2">
    <source>
        <dbReference type="ARBA" id="ARBA00022475"/>
    </source>
</evidence>
<gene>
    <name evidence="7" type="ORF">FHK82_05575</name>
</gene>
<sequence>MSTLSIVIPCLNEAAAIQRLLACLQPARTWGAELIVVDGGSHDETVQLAEQLVDRVLITAAGRAHQMNAGAAASNGDVLWFLHADSVVENSFPEVILSVMGAVDVSWGRFDVTLAGRSPLFRIIEFMMNWRSRLTGIVTGDQGIFIRRKLFEQAGGFPEIPLMEDIQFSARLRKRCWPTALHHRVVTSTRRWEQSGILRTILLMWRLRLAFFFGADPEQLAQRYR</sequence>
<keyword evidence="3" id="KW-0328">Glycosyltransferase</keyword>
<protein>
    <submittedName>
        <fullName evidence="7">Glycosyltransferase</fullName>
    </submittedName>
</protein>
<dbReference type="NCBIfam" id="TIGR04283">
    <property type="entry name" value="glyco_like_mftF"/>
    <property type="match status" value="1"/>
</dbReference>
<evidence type="ECO:0000256" key="4">
    <source>
        <dbReference type="ARBA" id="ARBA00022679"/>
    </source>
</evidence>
<evidence type="ECO:0000259" key="6">
    <source>
        <dbReference type="Pfam" id="PF00535"/>
    </source>
</evidence>
<keyword evidence="5" id="KW-0472">Membrane</keyword>
<dbReference type="PANTHER" id="PTHR43646:SF2">
    <property type="entry name" value="GLYCOSYLTRANSFERASE 2-LIKE DOMAIN-CONTAINING PROTEIN"/>
    <property type="match status" value="1"/>
</dbReference>
<evidence type="ECO:0000256" key="3">
    <source>
        <dbReference type="ARBA" id="ARBA00022676"/>
    </source>
</evidence>
<dbReference type="Gene3D" id="3.90.550.10">
    <property type="entry name" value="Spore Coat Polysaccharide Biosynthesis Protein SpsA, Chain A"/>
    <property type="match status" value="1"/>
</dbReference>
<reference evidence="7 8" key="1">
    <citation type="submission" date="2019-07" db="EMBL/GenBank/DDBJ databases">
        <title>The pathways for chlorine oxyanion respiration interact through the shared metabolite chlorate.</title>
        <authorList>
            <person name="Barnum T.P."/>
            <person name="Cheng Y."/>
            <person name="Hill K.A."/>
            <person name="Lucas L.N."/>
            <person name="Carlson H.K."/>
            <person name="Coates J.D."/>
        </authorList>
    </citation>
    <scope>NUCLEOTIDE SEQUENCE [LARGE SCALE GENOMIC DNA]</scope>
    <source>
        <strain evidence="7">BK-3</strain>
    </source>
</reference>
<feature type="domain" description="Glycosyltransferase 2-like" evidence="6">
    <location>
        <begin position="5"/>
        <end position="134"/>
    </location>
</feature>
<dbReference type="AlphaFoldDB" id="A0A558D9E3"/>
<evidence type="ECO:0000313" key="8">
    <source>
        <dbReference type="Proteomes" id="UP000317355"/>
    </source>
</evidence>
<comment type="subcellular location">
    <subcellularLocation>
        <location evidence="1">Cell membrane</location>
    </subcellularLocation>
</comment>
<organism evidence="7 8">
    <name type="scientific">Sedimenticola thiotaurini</name>
    <dbReference type="NCBI Taxonomy" id="1543721"/>
    <lineage>
        <taxon>Bacteria</taxon>
        <taxon>Pseudomonadati</taxon>
        <taxon>Pseudomonadota</taxon>
        <taxon>Gammaproteobacteria</taxon>
        <taxon>Chromatiales</taxon>
        <taxon>Sedimenticolaceae</taxon>
        <taxon>Sedimenticola</taxon>
    </lineage>
</organism>
<evidence type="ECO:0000313" key="7">
    <source>
        <dbReference type="EMBL" id="TVT57648.1"/>
    </source>
</evidence>
<evidence type="ECO:0000256" key="5">
    <source>
        <dbReference type="ARBA" id="ARBA00023136"/>
    </source>
</evidence>
<dbReference type="PANTHER" id="PTHR43646">
    <property type="entry name" value="GLYCOSYLTRANSFERASE"/>
    <property type="match status" value="1"/>
</dbReference>
<proteinExistence type="predicted"/>
<dbReference type="InterPro" id="IPR026461">
    <property type="entry name" value="Trfase_2_rSAM/seldom_assoc"/>
</dbReference>
<comment type="caution">
    <text evidence="7">The sequence shown here is derived from an EMBL/GenBank/DDBJ whole genome shotgun (WGS) entry which is preliminary data.</text>
</comment>
<dbReference type="EMBL" id="VMRY01000012">
    <property type="protein sequence ID" value="TVT57648.1"/>
    <property type="molecule type" value="Genomic_DNA"/>
</dbReference>
<dbReference type="CDD" id="cd02522">
    <property type="entry name" value="GT_2_like_a"/>
    <property type="match status" value="1"/>
</dbReference>